<dbReference type="RefSeq" id="WP_119786100.1">
    <property type="nucleotide sequence ID" value="NZ_QYUQ01000002.1"/>
</dbReference>
<evidence type="ECO:0008006" key="3">
    <source>
        <dbReference type="Google" id="ProtNLM"/>
    </source>
</evidence>
<comment type="caution">
    <text evidence="1">The sequence shown here is derived from an EMBL/GenBank/DDBJ whole genome shotgun (WGS) entry which is preliminary data.</text>
</comment>
<protein>
    <recommendedName>
        <fullName evidence="3">SCP2 domain-containing protein</fullName>
    </recommendedName>
</protein>
<dbReference type="AlphaFoldDB" id="A0A3A3G789"/>
<organism evidence="1 2">
    <name type="scientific">Noviherbaspirillum sedimenti</name>
    <dbReference type="NCBI Taxonomy" id="2320865"/>
    <lineage>
        <taxon>Bacteria</taxon>
        <taxon>Pseudomonadati</taxon>
        <taxon>Pseudomonadota</taxon>
        <taxon>Betaproteobacteria</taxon>
        <taxon>Burkholderiales</taxon>
        <taxon>Oxalobacteraceae</taxon>
        <taxon>Noviherbaspirillum</taxon>
    </lineage>
</organism>
<name>A0A3A3G789_9BURK</name>
<proteinExistence type="predicted"/>
<keyword evidence="2" id="KW-1185">Reference proteome</keyword>
<evidence type="ECO:0000313" key="1">
    <source>
        <dbReference type="EMBL" id="RJG02599.1"/>
    </source>
</evidence>
<gene>
    <name evidence="1" type="ORF">D3878_14285</name>
</gene>
<accession>A0A3A3G789</accession>
<reference evidence="2" key="1">
    <citation type="submission" date="2018-09" db="EMBL/GenBank/DDBJ databases">
        <authorList>
            <person name="Zhu H."/>
        </authorList>
    </citation>
    <scope>NUCLEOTIDE SEQUENCE [LARGE SCALE GENOMIC DNA]</scope>
    <source>
        <strain evidence="2">K1S02-23</strain>
    </source>
</reference>
<dbReference type="OrthoDB" id="2853714at2"/>
<sequence length="120" mass="13635">MENLAQLVNADERLVWKGRFIDTSFMVEVGETAYLIKVTEGRIASVTRGPFVMPSWSFALRASREEWEQFWLPVPPPGSNDLFALIKRRALKVEGNLHPFMANLFYFKGVMAALRTGGNK</sequence>
<evidence type="ECO:0000313" key="2">
    <source>
        <dbReference type="Proteomes" id="UP000266327"/>
    </source>
</evidence>
<dbReference type="Proteomes" id="UP000266327">
    <property type="component" value="Unassembled WGS sequence"/>
</dbReference>
<dbReference type="EMBL" id="QYUQ01000002">
    <property type="protein sequence ID" value="RJG02599.1"/>
    <property type="molecule type" value="Genomic_DNA"/>
</dbReference>